<proteinExistence type="predicted"/>
<reference evidence="2 3" key="1">
    <citation type="submission" date="2018-06" db="EMBL/GenBank/DDBJ databases">
        <authorList>
            <consortium name="Pathogen Informatics"/>
            <person name="Doyle S."/>
        </authorList>
    </citation>
    <scope>NUCLEOTIDE SEQUENCE [LARGE SCALE GENOMIC DNA]</scope>
    <source>
        <strain evidence="2 3">NCTC10699</strain>
    </source>
</reference>
<sequence length="152" mass="17707">MAQHYLLSSKSKTLSLKQIFRLSEDEAFQLLKANRWGNPDNIKDVCCPYCGIRHEAYFLASRKRWCCKHCKRNFYITTNMAFAFHKLSFVDLLAAILLFVNEVKGVSAISMSRHLNINYKTAFVLCHKLREALFKTRDLNPLQGEIQKMERG</sequence>
<feature type="domain" description="Transposase zinc-ribbon" evidence="1">
    <location>
        <begin position="22"/>
        <end position="72"/>
    </location>
</feature>
<name>A0A379B641_9PAST</name>
<gene>
    <name evidence="2" type="ORF">NCTC10699_01694</name>
</gene>
<accession>A0A379B641</accession>
<dbReference type="Proteomes" id="UP000254280">
    <property type="component" value="Unassembled WGS sequence"/>
</dbReference>
<keyword evidence="3" id="KW-1185">Reference proteome</keyword>
<dbReference type="Pfam" id="PF12760">
    <property type="entry name" value="Zn_ribbon_IS1595"/>
    <property type="match status" value="1"/>
</dbReference>
<evidence type="ECO:0000313" key="3">
    <source>
        <dbReference type="Proteomes" id="UP000254280"/>
    </source>
</evidence>
<dbReference type="EMBL" id="UGSS01000002">
    <property type="protein sequence ID" value="SUB34047.1"/>
    <property type="molecule type" value="Genomic_DNA"/>
</dbReference>
<evidence type="ECO:0000313" key="2">
    <source>
        <dbReference type="EMBL" id="SUB34047.1"/>
    </source>
</evidence>
<evidence type="ECO:0000259" key="1">
    <source>
        <dbReference type="Pfam" id="PF12760"/>
    </source>
</evidence>
<organism evidence="2 3">
    <name type="scientific">[Pasteurella] mairii</name>
    <dbReference type="NCBI Taxonomy" id="757"/>
    <lineage>
        <taxon>Bacteria</taxon>
        <taxon>Pseudomonadati</taxon>
        <taxon>Pseudomonadota</taxon>
        <taxon>Gammaproteobacteria</taxon>
        <taxon>Pasteurellales</taxon>
        <taxon>Pasteurellaceae</taxon>
    </lineage>
</organism>
<dbReference type="InterPro" id="IPR024442">
    <property type="entry name" value="Transposase_Zn_ribbon"/>
</dbReference>
<protein>
    <submittedName>
        <fullName evidence="2">Transposase and inactivated derivatives</fullName>
    </submittedName>
</protein>
<dbReference type="AlphaFoldDB" id="A0A379B641"/>